<dbReference type="SUPFAM" id="SSF55785">
    <property type="entry name" value="PYP-like sensor domain (PAS domain)"/>
    <property type="match status" value="1"/>
</dbReference>
<protein>
    <recommendedName>
        <fullName evidence="1">PAC domain-containing protein</fullName>
    </recommendedName>
</protein>
<dbReference type="Gene3D" id="1.10.287.130">
    <property type="match status" value="1"/>
</dbReference>
<dbReference type="InterPro" id="IPR036097">
    <property type="entry name" value="HisK_dim/P_sf"/>
</dbReference>
<dbReference type="Gene3D" id="3.30.450.20">
    <property type="entry name" value="PAS domain"/>
    <property type="match status" value="1"/>
</dbReference>
<dbReference type="InterPro" id="IPR035965">
    <property type="entry name" value="PAS-like_dom_sf"/>
</dbReference>
<dbReference type="EMBL" id="JBHSKS010000001">
    <property type="protein sequence ID" value="MFC5190320.1"/>
    <property type="molecule type" value="Genomic_DNA"/>
</dbReference>
<accession>A0ABW0BRT2</accession>
<evidence type="ECO:0000313" key="2">
    <source>
        <dbReference type="EMBL" id="MFC5190320.1"/>
    </source>
</evidence>
<dbReference type="RefSeq" id="WP_377911281.1">
    <property type="nucleotide sequence ID" value="NZ_JBHSKS010000001.1"/>
</dbReference>
<dbReference type="PROSITE" id="PS50113">
    <property type="entry name" value="PAC"/>
    <property type="match status" value="1"/>
</dbReference>
<evidence type="ECO:0000259" key="1">
    <source>
        <dbReference type="PROSITE" id="PS50113"/>
    </source>
</evidence>
<dbReference type="InterPro" id="IPR000700">
    <property type="entry name" value="PAS-assoc_C"/>
</dbReference>
<sequence>MISTPDIENLVPEFLMESGHFYLVITDVEGRILKHNRNFERLSAKPTNKEFWKYLSINSAEEFCYSMELMLSAPKITRHLLLEHPNAAEENFSQIWWEFSVITNPDMDISAIIGIGVGMQFLEQEMPWNNLVDVLGFGKITLNSSMEVIGWDERIDNWFSPTTQTWLNKPLKATIPFKGLDDLEYRLNADAKEFNPVCFLIQTNEGKFSTFATLLASCGEEYHLFLVPKEAQSAPNSLLKTVVNQDILESFPDAVFVLDNSGKILQQNEMAKIVGRNWKGRAYSEGYVLTFSNQANRFTKLVKALQEAKLGEVNEVEIKLLNPDKEFSFWSARVSPVFSETGSLESIWVHVKDLTAMKKQMQELKLENERLRDMALQPSHILRGPLSTILGILELIDKKQLDKENQKLFDYLKPLAAEMDQSIRQHAKKMSAFD</sequence>
<gene>
    <name evidence="2" type="ORF">ACFPIK_00975</name>
</gene>
<name>A0ABW0BRT2_9BACT</name>
<keyword evidence="3" id="KW-1185">Reference proteome</keyword>
<reference evidence="3" key="1">
    <citation type="journal article" date="2019" name="Int. J. Syst. Evol. Microbiol.">
        <title>The Global Catalogue of Microorganisms (GCM) 10K type strain sequencing project: providing services to taxonomists for standard genome sequencing and annotation.</title>
        <authorList>
            <consortium name="The Broad Institute Genomics Platform"/>
            <consortium name="The Broad Institute Genome Sequencing Center for Infectious Disease"/>
            <person name="Wu L."/>
            <person name="Ma J."/>
        </authorList>
    </citation>
    <scope>NUCLEOTIDE SEQUENCE [LARGE SCALE GENOMIC DNA]</scope>
    <source>
        <strain evidence="3">CGMCC 1.7030</strain>
    </source>
</reference>
<dbReference type="SUPFAM" id="SSF47384">
    <property type="entry name" value="Homodimeric domain of signal transducing histidine kinase"/>
    <property type="match status" value="1"/>
</dbReference>
<feature type="domain" description="PAC" evidence="1">
    <location>
        <begin position="314"/>
        <end position="366"/>
    </location>
</feature>
<proteinExistence type="predicted"/>
<organism evidence="2 3">
    <name type="scientific">Algoriphagus aquatilis</name>
    <dbReference type="NCBI Taxonomy" id="490186"/>
    <lineage>
        <taxon>Bacteria</taxon>
        <taxon>Pseudomonadati</taxon>
        <taxon>Bacteroidota</taxon>
        <taxon>Cytophagia</taxon>
        <taxon>Cytophagales</taxon>
        <taxon>Cyclobacteriaceae</taxon>
        <taxon>Algoriphagus</taxon>
    </lineage>
</organism>
<evidence type="ECO:0000313" key="3">
    <source>
        <dbReference type="Proteomes" id="UP001596163"/>
    </source>
</evidence>
<comment type="caution">
    <text evidence="2">The sequence shown here is derived from an EMBL/GenBank/DDBJ whole genome shotgun (WGS) entry which is preliminary data.</text>
</comment>
<dbReference type="Proteomes" id="UP001596163">
    <property type="component" value="Unassembled WGS sequence"/>
</dbReference>